<dbReference type="Proteomes" id="UP001321453">
    <property type="component" value="Unassembled WGS sequence"/>
</dbReference>
<proteinExistence type="predicted"/>
<dbReference type="EMBL" id="JAUCGR010000002">
    <property type="protein sequence ID" value="MDM7831482.1"/>
    <property type="molecule type" value="Genomic_DNA"/>
</dbReference>
<keyword evidence="1" id="KW-0812">Transmembrane</keyword>
<reference evidence="2 3" key="1">
    <citation type="submission" date="2023-06" db="EMBL/GenBank/DDBJ databases">
        <title>Cellulomonas sp. MW9 Whole genome sequence.</title>
        <authorList>
            <person name="Park S."/>
        </authorList>
    </citation>
    <scope>NUCLEOTIDE SEQUENCE [LARGE SCALE GENOMIC DNA]</scope>
    <source>
        <strain evidence="2 3">MW9</strain>
    </source>
</reference>
<evidence type="ECO:0000313" key="3">
    <source>
        <dbReference type="Proteomes" id="UP001321453"/>
    </source>
</evidence>
<feature type="transmembrane region" description="Helical" evidence="1">
    <location>
        <begin position="71"/>
        <end position="97"/>
    </location>
</feature>
<name>A0ABT7S789_9CELL</name>
<organism evidence="2 3">
    <name type="scientific">Cellulomonas edaphi</name>
    <dbReference type="NCBI Taxonomy" id="3053468"/>
    <lineage>
        <taxon>Bacteria</taxon>
        <taxon>Bacillati</taxon>
        <taxon>Actinomycetota</taxon>
        <taxon>Actinomycetes</taxon>
        <taxon>Micrococcales</taxon>
        <taxon>Cellulomonadaceae</taxon>
        <taxon>Cellulomonas</taxon>
    </lineage>
</organism>
<keyword evidence="1" id="KW-0472">Membrane</keyword>
<sequence>MRPGRAPAKIDADWARELMVAEYRRMSDEIYHSYEAAQGIVRFALAAYGAIFTAGLLASRSNATPAAEFDHFTQFAVFVVFGLALPALMCVACWTWIGELNRAERAGAYVFELERRVAADPRLSTALAGSPPIGWESHLRVESRHRSLARKRTTPYLGTAALFAGGAVASYCCSMLWWAKVWDWETRPPGAIWWIVGPSALLVLFFATSLRMGRQVMEYARASHHPG</sequence>
<keyword evidence="3" id="KW-1185">Reference proteome</keyword>
<feature type="transmembrane region" description="Helical" evidence="1">
    <location>
        <begin position="156"/>
        <end position="179"/>
    </location>
</feature>
<protein>
    <submittedName>
        <fullName evidence="2">Uncharacterized protein</fullName>
    </submittedName>
</protein>
<evidence type="ECO:0000313" key="2">
    <source>
        <dbReference type="EMBL" id="MDM7831482.1"/>
    </source>
</evidence>
<feature type="transmembrane region" description="Helical" evidence="1">
    <location>
        <begin position="40"/>
        <end position="59"/>
    </location>
</feature>
<gene>
    <name evidence="2" type="ORF">QRT05_09060</name>
</gene>
<evidence type="ECO:0000256" key="1">
    <source>
        <dbReference type="SAM" id="Phobius"/>
    </source>
</evidence>
<feature type="transmembrane region" description="Helical" evidence="1">
    <location>
        <begin position="191"/>
        <end position="210"/>
    </location>
</feature>
<accession>A0ABT7S789</accession>
<dbReference type="RefSeq" id="WP_289446820.1">
    <property type="nucleotide sequence ID" value="NZ_JAUCGR010000002.1"/>
</dbReference>
<keyword evidence="1" id="KW-1133">Transmembrane helix</keyword>
<comment type="caution">
    <text evidence="2">The sequence shown here is derived from an EMBL/GenBank/DDBJ whole genome shotgun (WGS) entry which is preliminary data.</text>
</comment>